<dbReference type="OrthoDB" id="9812625at2"/>
<dbReference type="Proteomes" id="UP000004200">
    <property type="component" value="Unassembled WGS sequence"/>
</dbReference>
<dbReference type="InterPro" id="IPR016163">
    <property type="entry name" value="Ald_DH_C"/>
</dbReference>
<evidence type="ECO:0000256" key="4">
    <source>
        <dbReference type="RuleBase" id="RU003345"/>
    </source>
</evidence>
<evidence type="ECO:0000313" key="6">
    <source>
        <dbReference type="EMBL" id="EGV28317.1"/>
    </source>
</evidence>
<name>G2E6F6_9GAMM</name>
<accession>G2E6F6</accession>
<dbReference type="InterPro" id="IPR016162">
    <property type="entry name" value="Ald_DH_N"/>
</dbReference>
<feature type="active site" evidence="3">
    <location>
        <position position="246"/>
    </location>
</feature>
<dbReference type="AlphaFoldDB" id="G2E6F6"/>
<dbReference type="InterPro" id="IPR016161">
    <property type="entry name" value="Ald_DH/histidinol_DH"/>
</dbReference>
<dbReference type="FunFam" id="3.40.605.10:FF:000001">
    <property type="entry name" value="Aldehyde dehydrogenase 1"/>
    <property type="match status" value="1"/>
</dbReference>
<dbReference type="GO" id="GO:0019145">
    <property type="term" value="F:aminobutyraldehyde dehydrogenase (NAD+) activity"/>
    <property type="evidence" value="ECO:0007669"/>
    <property type="project" value="UniProtKB-EC"/>
</dbReference>
<evidence type="ECO:0000256" key="1">
    <source>
        <dbReference type="ARBA" id="ARBA00023002"/>
    </source>
</evidence>
<dbReference type="InterPro" id="IPR015590">
    <property type="entry name" value="Aldehyde_DH_dom"/>
</dbReference>
<dbReference type="PATRIC" id="fig|765913.3.peg.3916"/>
<dbReference type="EC" id="1.2.1.19" evidence="6"/>
<keyword evidence="1 4" id="KW-0560">Oxidoreductase</keyword>
<comment type="similarity">
    <text evidence="4">Belongs to the aldehyde dehydrogenase family.</text>
</comment>
<protein>
    <submittedName>
        <fullName evidence="6">Aminobutyraldehyde dehydrogenase</fullName>
        <ecNumber evidence="6">1.2.1.19</ecNumber>
    </submittedName>
</protein>
<proteinExistence type="inferred from homology"/>
<dbReference type="SUPFAM" id="SSF53720">
    <property type="entry name" value="ALDH-like"/>
    <property type="match status" value="1"/>
</dbReference>
<dbReference type="InterPro" id="IPR029510">
    <property type="entry name" value="Ald_DH_CS_GLU"/>
</dbReference>
<dbReference type="eggNOG" id="COG1012">
    <property type="taxonomic scope" value="Bacteria"/>
</dbReference>
<organism evidence="6 7">
    <name type="scientific">Thiorhodococcus drewsii AZ1</name>
    <dbReference type="NCBI Taxonomy" id="765913"/>
    <lineage>
        <taxon>Bacteria</taxon>
        <taxon>Pseudomonadati</taxon>
        <taxon>Pseudomonadota</taxon>
        <taxon>Gammaproteobacteria</taxon>
        <taxon>Chromatiales</taxon>
        <taxon>Chromatiaceae</taxon>
        <taxon>Thiorhodococcus</taxon>
    </lineage>
</organism>
<dbReference type="PANTHER" id="PTHR11699">
    <property type="entry name" value="ALDEHYDE DEHYDROGENASE-RELATED"/>
    <property type="match status" value="1"/>
</dbReference>
<comment type="caution">
    <text evidence="6">The sequence shown here is derived from an EMBL/GenBank/DDBJ whole genome shotgun (WGS) entry which is preliminary data.</text>
</comment>
<evidence type="ECO:0000256" key="3">
    <source>
        <dbReference type="PROSITE-ProRule" id="PRU10007"/>
    </source>
</evidence>
<dbReference type="CDD" id="cd07092">
    <property type="entry name" value="ALDH_ABALDH-YdcW"/>
    <property type="match status" value="1"/>
</dbReference>
<dbReference type="InterPro" id="IPR015657">
    <property type="entry name" value="Aminobutyraldehyde_DH"/>
</dbReference>
<evidence type="ECO:0000256" key="2">
    <source>
        <dbReference type="ARBA" id="ARBA00023027"/>
    </source>
</evidence>
<dbReference type="STRING" id="765913.ThidrDRAFT_3850"/>
<dbReference type="FunFam" id="3.40.309.10:FF:000010">
    <property type="entry name" value="Gamma-aminobutyraldehyde dehydrogenase"/>
    <property type="match status" value="1"/>
</dbReference>
<reference evidence="6 7" key="1">
    <citation type="submission" date="2011-06" db="EMBL/GenBank/DDBJ databases">
        <title>The draft genome of Thiorhodococcus drewsii AZ1.</title>
        <authorList>
            <consortium name="US DOE Joint Genome Institute (JGI-PGF)"/>
            <person name="Lucas S."/>
            <person name="Han J."/>
            <person name="Lapidus A."/>
            <person name="Cheng J.-F."/>
            <person name="Goodwin L."/>
            <person name="Pitluck S."/>
            <person name="Peters L."/>
            <person name="Land M.L."/>
            <person name="Hauser L."/>
            <person name="Vogl K."/>
            <person name="Liu Z."/>
            <person name="Imhoff J."/>
            <person name="Thiel V."/>
            <person name="Frigaard N.-U."/>
            <person name="Bryant D.A."/>
            <person name="Woyke T.J."/>
        </authorList>
    </citation>
    <scope>NUCLEOTIDE SEQUENCE [LARGE SCALE GENOMIC DNA]</scope>
    <source>
        <strain evidence="6 7">AZ1</strain>
    </source>
</reference>
<evidence type="ECO:0000313" key="7">
    <source>
        <dbReference type="Proteomes" id="UP000004200"/>
    </source>
</evidence>
<dbReference type="EMBL" id="AFWT01000040">
    <property type="protein sequence ID" value="EGV28317.1"/>
    <property type="molecule type" value="Genomic_DNA"/>
</dbReference>
<feature type="domain" description="Aldehyde dehydrogenase" evidence="5">
    <location>
        <begin position="19"/>
        <end position="471"/>
    </location>
</feature>
<keyword evidence="7" id="KW-1185">Reference proteome</keyword>
<dbReference type="Gene3D" id="3.40.309.10">
    <property type="entry name" value="Aldehyde Dehydrogenase, Chain A, domain 2"/>
    <property type="match status" value="1"/>
</dbReference>
<dbReference type="Gene3D" id="3.40.605.10">
    <property type="entry name" value="Aldehyde Dehydrogenase, Chain A, domain 1"/>
    <property type="match status" value="1"/>
</dbReference>
<dbReference type="Pfam" id="PF00171">
    <property type="entry name" value="Aldedh"/>
    <property type="match status" value="1"/>
</dbReference>
<keyword evidence="2" id="KW-0520">NAD</keyword>
<sequence length="475" mass="51554">MQDKLLINGLLVEGQGSIEKIVNPENGEIIAEITGANPAQVNDAVIAAEKAFESWSRVTPAERSALLAKVADTIESRAEELSRLESLDTGKPYQRMLEDEIPAIVDCFRFYASACRLMTGSAAGEYFEGMTSMTRRDPIGVVAQISPWNYPLMMAAWKIAPSLAAGNCVIFKPSENTPLTMLELAPFFAELFPAGVLNIVAGNGPEVGAELAKHPRVRMISVTGSVNTGKEVLRLAAGNLKRTHFELGGKAPVIIFDDADIADAVETIRSYGYYNAGQDCTAACRVYAAEGIYDAFAAELAKAVSTIKYGDINDPEGEIPPLITARHRERVDGFVQRAVATGHIEVLCGGKPVDGPGFFYEPTVLKGALQKDEIVQEEAFGPVVSITKFDNSIEQAVEWANDCEYGLASSVWTKDVGRAHAVAARLQYGATWINTHFMLPNEMPHGGMKQTGYGKDLSMYGLEDYTILRHVLVTH</sequence>
<dbReference type="RefSeq" id="WP_007042563.1">
    <property type="nucleotide sequence ID" value="NZ_AFWT01000040.1"/>
</dbReference>
<dbReference type="NCBIfam" id="NF010000">
    <property type="entry name" value="PRK13473.1"/>
    <property type="match status" value="1"/>
</dbReference>
<dbReference type="PROSITE" id="PS00687">
    <property type="entry name" value="ALDEHYDE_DEHYDR_GLU"/>
    <property type="match status" value="1"/>
</dbReference>
<evidence type="ECO:0000259" key="5">
    <source>
        <dbReference type="Pfam" id="PF00171"/>
    </source>
</evidence>
<gene>
    <name evidence="6" type="ORF">ThidrDRAFT_3850</name>
</gene>